<feature type="transmembrane region" description="Helical" evidence="1">
    <location>
        <begin position="51"/>
        <end position="68"/>
    </location>
</feature>
<feature type="transmembrane region" description="Helical" evidence="1">
    <location>
        <begin position="113"/>
        <end position="134"/>
    </location>
</feature>
<feature type="transmembrane region" description="Helical" evidence="1">
    <location>
        <begin position="176"/>
        <end position="198"/>
    </location>
</feature>
<protein>
    <submittedName>
        <fullName evidence="2">DUF2306 domain-containing protein</fullName>
    </submittedName>
</protein>
<keyword evidence="1" id="KW-1133">Transmembrane helix</keyword>
<dbReference type="Pfam" id="PF10067">
    <property type="entry name" value="DUF2306"/>
    <property type="match status" value="1"/>
</dbReference>
<feature type="transmembrane region" description="Helical" evidence="1">
    <location>
        <begin position="88"/>
        <end position="107"/>
    </location>
</feature>
<dbReference type="EMBL" id="JAVRAD010000007">
    <property type="protein sequence ID" value="MDX8330691.1"/>
    <property type="molecule type" value="Genomic_DNA"/>
</dbReference>
<comment type="caution">
    <text evidence="2">The sequence shown here is derived from an EMBL/GenBank/DDBJ whole genome shotgun (WGS) entry which is preliminary data.</text>
</comment>
<accession>A0ABU4W139</accession>
<dbReference type="Proteomes" id="UP001277561">
    <property type="component" value="Unassembled WGS sequence"/>
</dbReference>
<dbReference type="InterPro" id="IPR018750">
    <property type="entry name" value="DUF2306_membrane"/>
</dbReference>
<keyword evidence="1" id="KW-0812">Transmembrane</keyword>
<dbReference type="RefSeq" id="WP_246668850.1">
    <property type="nucleotide sequence ID" value="NZ_CP192765.1"/>
</dbReference>
<keyword evidence="3" id="KW-1185">Reference proteome</keyword>
<keyword evidence="1" id="KW-0472">Membrane</keyword>
<reference evidence="2" key="1">
    <citation type="journal article" date="2023" name="Phytobiomes J">
        <title>Deciphering the key players within the bacterial microbiota associated with aerial crown gall tumors on rhododendron: Insights into the gallobiome.</title>
        <authorList>
            <person name="Kuzmanovic N."/>
            <person name="Nesme J."/>
            <person name="Wolf J."/>
            <person name="Neumann-Schaal M."/>
            <person name="Petersen J."/>
            <person name="Fernandez-Gnecco G."/>
            <person name="Sproeer C."/>
            <person name="Bunk B."/>
            <person name="Overmann J."/>
            <person name="Sorensen S.J."/>
            <person name="Idczak E."/>
            <person name="Smalla K."/>
        </authorList>
    </citation>
    <scope>NUCLEOTIDE SEQUENCE [LARGE SCALE GENOMIC DNA]</scope>
    <source>
        <strain evidence="2">Rho-14.1</strain>
    </source>
</reference>
<gene>
    <name evidence="2" type="ORF">RMS29_15765</name>
</gene>
<proteinExistence type="predicted"/>
<organism evidence="2 3">
    <name type="scientific">Agrobacterium rosae</name>
    <dbReference type="NCBI Taxonomy" id="1972867"/>
    <lineage>
        <taxon>Bacteria</taxon>
        <taxon>Pseudomonadati</taxon>
        <taxon>Pseudomonadota</taxon>
        <taxon>Alphaproteobacteria</taxon>
        <taxon>Hyphomicrobiales</taxon>
        <taxon>Rhizobiaceae</taxon>
        <taxon>Rhizobium/Agrobacterium group</taxon>
        <taxon>Agrobacterium</taxon>
    </lineage>
</organism>
<name>A0ABU4W139_9HYPH</name>
<feature type="transmembrane region" description="Helical" evidence="1">
    <location>
        <begin position="146"/>
        <end position="164"/>
    </location>
</feature>
<feature type="transmembrane region" description="Helical" evidence="1">
    <location>
        <begin position="12"/>
        <end position="31"/>
    </location>
</feature>
<evidence type="ECO:0000313" key="2">
    <source>
        <dbReference type="EMBL" id="MDX8330691.1"/>
    </source>
</evidence>
<evidence type="ECO:0000313" key="3">
    <source>
        <dbReference type="Proteomes" id="UP001277561"/>
    </source>
</evidence>
<evidence type="ECO:0000256" key="1">
    <source>
        <dbReference type="SAM" id="Phobius"/>
    </source>
</evidence>
<sequence>MVHVSRSRLGLLVWASTATISTAVALFSYRYLAGQGPVPQNIAANRQLDPWIAVHAAGAATALLLGPWQFRPRLRVRWLFLHKCIGRLYAVGCASGGLAALVLATGLSSGPVAGAGFAALGLAWLMTTGLAVREVLTGRIASHRRWMIRSFALTLSAVTLRLYLPLSQVFNIEFLTAYRTIAWACWLPNLLLAELYLWHRPTSVLVAHSKTTNRE</sequence>